<feature type="signal peptide" evidence="1">
    <location>
        <begin position="1"/>
        <end position="19"/>
    </location>
</feature>
<organism evidence="2 3">
    <name type="scientific">Pseudopithomyces chartarum</name>
    <dbReference type="NCBI Taxonomy" id="1892770"/>
    <lineage>
        <taxon>Eukaryota</taxon>
        <taxon>Fungi</taxon>
        <taxon>Dikarya</taxon>
        <taxon>Ascomycota</taxon>
        <taxon>Pezizomycotina</taxon>
        <taxon>Dothideomycetes</taxon>
        <taxon>Pleosporomycetidae</taxon>
        <taxon>Pleosporales</taxon>
        <taxon>Massarineae</taxon>
        <taxon>Didymosphaeriaceae</taxon>
        <taxon>Pseudopithomyces</taxon>
    </lineage>
</organism>
<reference evidence="2 3" key="1">
    <citation type="submission" date="2021-02" db="EMBL/GenBank/DDBJ databases">
        <title>Genome assembly of Pseudopithomyces chartarum.</title>
        <authorList>
            <person name="Jauregui R."/>
            <person name="Singh J."/>
            <person name="Voisey C."/>
        </authorList>
    </citation>
    <scope>NUCLEOTIDE SEQUENCE [LARGE SCALE GENOMIC DNA]</scope>
    <source>
        <strain evidence="2 3">AGR01</strain>
    </source>
</reference>
<dbReference type="EMBL" id="WVTA01000017">
    <property type="protein sequence ID" value="KAK3200822.1"/>
    <property type="molecule type" value="Genomic_DNA"/>
</dbReference>
<gene>
    <name evidence="2" type="ORF">GRF29_213g68578</name>
</gene>
<sequence length="375" mass="41569">MEFTAIVVALVGLANLANGFASPLVNPVLGASSSILVPPTGVDLNISHAPNVSIKSTHQFGRRDTWDASPMATDEQWCKAQAKGAQMYMTFFKSDIAAGAMYKPPRQTANSFFTKGNIFNQLFNVWGWHNATQRYNDAKYDSYYGQGWLNAMKYLAIGIEPWKDVWNYHYGHGVKDLRDEKGQPIPVKEQVYTAFGHEHPATGARAKFGVQDKAGAIMVSVAVSPTIAYKELHGQSIQSDDLPQLRSLSDLLWAGWLSGSNPNTGNPNPNNLKYIFMMWIVNKETLGIMKRALGNKGKDKYSVWPGDDFPVSGADGQALLGSPNGKPVGYLVNQHKQELGYQQVFNIRIFTGEEGHPPIMMFWINPLAQNQIQDK</sequence>
<protein>
    <submittedName>
        <fullName evidence="2">Uncharacterized protein</fullName>
    </submittedName>
</protein>
<evidence type="ECO:0000313" key="2">
    <source>
        <dbReference type="EMBL" id="KAK3200822.1"/>
    </source>
</evidence>
<feature type="chain" id="PRO_5042908012" evidence="1">
    <location>
        <begin position="20"/>
        <end position="375"/>
    </location>
</feature>
<dbReference type="Proteomes" id="UP001280581">
    <property type="component" value="Unassembled WGS sequence"/>
</dbReference>
<evidence type="ECO:0000313" key="3">
    <source>
        <dbReference type="Proteomes" id="UP001280581"/>
    </source>
</evidence>
<name>A0AAN6LMJ2_9PLEO</name>
<proteinExistence type="predicted"/>
<comment type="caution">
    <text evidence="2">The sequence shown here is derived from an EMBL/GenBank/DDBJ whole genome shotgun (WGS) entry which is preliminary data.</text>
</comment>
<keyword evidence="1" id="KW-0732">Signal</keyword>
<keyword evidence="3" id="KW-1185">Reference proteome</keyword>
<evidence type="ECO:0000256" key="1">
    <source>
        <dbReference type="SAM" id="SignalP"/>
    </source>
</evidence>
<accession>A0AAN6LMJ2</accession>
<dbReference type="AlphaFoldDB" id="A0AAN6LMJ2"/>